<dbReference type="InParanoid" id="A0A2P6N5H6"/>
<reference evidence="1 2" key="1">
    <citation type="journal article" date="2018" name="Genome Biol. Evol.">
        <title>Multiple Roots of Fruiting Body Formation in Amoebozoa.</title>
        <authorList>
            <person name="Hillmann F."/>
            <person name="Forbes G."/>
            <person name="Novohradska S."/>
            <person name="Ferling I."/>
            <person name="Riege K."/>
            <person name="Groth M."/>
            <person name="Westermann M."/>
            <person name="Marz M."/>
            <person name="Spaller T."/>
            <person name="Winckler T."/>
            <person name="Schaap P."/>
            <person name="Glockner G."/>
        </authorList>
    </citation>
    <scope>NUCLEOTIDE SEQUENCE [LARGE SCALE GENOMIC DNA]</scope>
    <source>
        <strain evidence="1 2">Jena</strain>
    </source>
</reference>
<accession>A0A2P6N5H6</accession>
<organism evidence="1 2">
    <name type="scientific">Planoprotostelium fungivorum</name>
    <dbReference type="NCBI Taxonomy" id="1890364"/>
    <lineage>
        <taxon>Eukaryota</taxon>
        <taxon>Amoebozoa</taxon>
        <taxon>Evosea</taxon>
        <taxon>Variosea</taxon>
        <taxon>Cavosteliida</taxon>
        <taxon>Cavosteliaceae</taxon>
        <taxon>Planoprotostelium</taxon>
    </lineage>
</organism>
<evidence type="ECO:0000313" key="2">
    <source>
        <dbReference type="Proteomes" id="UP000241769"/>
    </source>
</evidence>
<evidence type="ECO:0000313" key="1">
    <source>
        <dbReference type="EMBL" id="PRP79197.1"/>
    </source>
</evidence>
<comment type="caution">
    <text evidence="1">The sequence shown here is derived from an EMBL/GenBank/DDBJ whole genome shotgun (WGS) entry which is preliminary data.</text>
</comment>
<keyword evidence="2" id="KW-1185">Reference proteome</keyword>
<proteinExistence type="predicted"/>
<sequence length="239" mass="27109">MVYTCLGQQNQPTGSKPRSFRLRMQESSEVRGSVLHNITPSRHYNSHRRRLLRPQPQDIHTVPNCQDVNFEAALQSHGWSGHARSPGRASLQSRLLYMARGGRSRMGLSDGRIENTKARVMSDHRLNVGWTIIYSRYEAAVGSEPHFGVCLSAVVTSTFVQNLIVENSDILQEDYLDELKRQERQHLLMLGDMRVVPAGLECIFLLTDTSAMTRTRSLAERKTISMQEDTICGVREGKR</sequence>
<dbReference type="EMBL" id="MDYQ01000193">
    <property type="protein sequence ID" value="PRP79197.1"/>
    <property type="molecule type" value="Genomic_DNA"/>
</dbReference>
<protein>
    <submittedName>
        <fullName evidence="1">Uncharacterized protein</fullName>
    </submittedName>
</protein>
<dbReference type="Proteomes" id="UP000241769">
    <property type="component" value="Unassembled WGS sequence"/>
</dbReference>
<dbReference type="AlphaFoldDB" id="A0A2P6N5H6"/>
<gene>
    <name evidence="1" type="ORF">PROFUN_13077</name>
</gene>
<name>A0A2P6N5H6_9EUKA</name>